<proteinExistence type="predicted"/>
<dbReference type="EMBL" id="CAJVCH010233333">
    <property type="protein sequence ID" value="CAG7732529.1"/>
    <property type="molecule type" value="Genomic_DNA"/>
</dbReference>
<dbReference type="PROSITE" id="PS50866">
    <property type="entry name" value="GOLD"/>
    <property type="match status" value="1"/>
</dbReference>
<dbReference type="InterPro" id="IPR001251">
    <property type="entry name" value="CRAL-TRIO_dom"/>
</dbReference>
<dbReference type="SMART" id="SM00516">
    <property type="entry name" value="SEC14"/>
    <property type="match status" value="1"/>
</dbReference>
<dbReference type="InterPro" id="IPR051064">
    <property type="entry name" value="SEC14/CRAL-TRIO_domain"/>
</dbReference>
<dbReference type="AlphaFoldDB" id="A0A8J2P643"/>
<evidence type="ECO:0000313" key="3">
    <source>
        <dbReference type="EMBL" id="CAG7732529.1"/>
    </source>
</evidence>
<evidence type="ECO:0000259" key="2">
    <source>
        <dbReference type="PROSITE" id="PS50866"/>
    </source>
</evidence>
<reference evidence="3" key="1">
    <citation type="submission" date="2021-06" db="EMBL/GenBank/DDBJ databases">
        <authorList>
            <person name="Hodson N. C."/>
            <person name="Mongue J. A."/>
            <person name="Jaron S. K."/>
        </authorList>
    </citation>
    <scope>NUCLEOTIDE SEQUENCE</scope>
</reference>
<dbReference type="OrthoDB" id="1434354at2759"/>
<gene>
    <name evidence="3" type="ORF">AFUS01_LOCUS21041</name>
</gene>
<dbReference type="SMART" id="SM01100">
    <property type="entry name" value="CRAL_TRIO_N"/>
    <property type="match status" value="1"/>
</dbReference>
<dbReference type="InterPro" id="IPR009038">
    <property type="entry name" value="GOLD_dom"/>
</dbReference>
<dbReference type="GO" id="GO:0005737">
    <property type="term" value="C:cytoplasm"/>
    <property type="evidence" value="ECO:0007669"/>
    <property type="project" value="TreeGrafter"/>
</dbReference>
<dbReference type="Pfam" id="PF03765">
    <property type="entry name" value="CRAL_TRIO_N"/>
    <property type="match status" value="1"/>
</dbReference>
<name>A0A8J2P643_9HEXA</name>
<protein>
    <recommendedName>
        <fullName evidence="5">SEC14-like protein 2</fullName>
    </recommendedName>
</protein>
<accession>A0A8J2P643</accession>
<feature type="domain" description="CRAL-TRIO" evidence="1">
    <location>
        <begin position="78"/>
        <end position="254"/>
    </location>
</feature>
<sequence length="389" mass="45286">MDSNKVAFSNKERQALDKFRDNVSDIIGKFDSFDAHDVNLIRWIRAREFNLTKAEDMLRKAIQWREENDMDNIMAVKMPQYLLDELPFIVAGHDKQGSIICIIPLGQWDIKKVLEDGYRDTAMQYQLQLLERGFRYMKSRSTNKKLHTQFIVIFDFDKFSVSQVMSKQAVGFMMDSLRIFEARYPETMKAAYAVNAPKIFELLWTCLKPLLTQHTLSKCSIYGGNAEQWKKALLQNIDFKDLPSRFGGTNTTHPYFAPAHDVGLDWPPRARTFKEDEFETVVVNAGEKYIRSFNLRFGNRISWNFKTDMYDIGFQCFLDGQPLYSYAKTDAHKCTQEGLIDAAEPGTYTLVFDNGYSRCRSKTLHYAIMVEKSAPDFTTVYFQKLDRWT</sequence>
<dbReference type="InterPro" id="IPR011074">
    <property type="entry name" value="CRAL/TRIO_N_dom"/>
</dbReference>
<dbReference type="CDD" id="cd00170">
    <property type="entry name" value="SEC14"/>
    <property type="match status" value="1"/>
</dbReference>
<dbReference type="PANTHER" id="PTHR23324:SF83">
    <property type="entry name" value="SEC14-LIKE PROTEIN 2"/>
    <property type="match status" value="1"/>
</dbReference>
<keyword evidence="4" id="KW-1185">Reference proteome</keyword>
<comment type="caution">
    <text evidence="3">The sequence shown here is derived from an EMBL/GenBank/DDBJ whole genome shotgun (WGS) entry which is preliminary data.</text>
</comment>
<dbReference type="Pfam" id="PF00650">
    <property type="entry name" value="CRAL_TRIO"/>
    <property type="match status" value="1"/>
</dbReference>
<feature type="domain" description="GOLD" evidence="2">
    <location>
        <begin position="274"/>
        <end position="370"/>
    </location>
</feature>
<evidence type="ECO:0008006" key="5">
    <source>
        <dbReference type="Google" id="ProtNLM"/>
    </source>
</evidence>
<dbReference type="Proteomes" id="UP000708208">
    <property type="component" value="Unassembled WGS sequence"/>
</dbReference>
<organism evidence="3 4">
    <name type="scientific">Allacma fusca</name>
    <dbReference type="NCBI Taxonomy" id="39272"/>
    <lineage>
        <taxon>Eukaryota</taxon>
        <taxon>Metazoa</taxon>
        <taxon>Ecdysozoa</taxon>
        <taxon>Arthropoda</taxon>
        <taxon>Hexapoda</taxon>
        <taxon>Collembola</taxon>
        <taxon>Symphypleona</taxon>
        <taxon>Sminthuridae</taxon>
        <taxon>Allacma</taxon>
    </lineage>
</organism>
<dbReference type="PANTHER" id="PTHR23324">
    <property type="entry name" value="SEC14 RELATED PROTEIN"/>
    <property type="match status" value="1"/>
</dbReference>
<evidence type="ECO:0000259" key="1">
    <source>
        <dbReference type="PROSITE" id="PS50191"/>
    </source>
</evidence>
<evidence type="ECO:0000313" key="4">
    <source>
        <dbReference type="Proteomes" id="UP000708208"/>
    </source>
</evidence>
<dbReference type="PROSITE" id="PS50191">
    <property type="entry name" value="CRAL_TRIO"/>
    <property type="match status" value="1"/>
</dbReference>